<feature type="transmembrane region" description="Helical" evidence="10">
    <location>
        <begin position="111"/>
        <end position="137"/>
    </location>
</feature>
<sequence length="405" mass="42270">MSRMRGWRDHVRGWRGRAYGWRDRVRGRGGRGQVPDAALAGGTALLLVAGTLAGPAQGAPHGPIEYALLLAGTLTLAARRRFPVVVALVTAACMMVYSVRAAVGPSAAFPVLVAVYTAVLAGHRAAAVAAGTVFLGGELAAGLSSGAGAGTGGFPQQSTGLLVGWFVAAGVMGVVSRHRGDDLRRAEDRAAEAERTREETARRRADEERLRIARELHDSLTHSISVIKVQAGVAVHLARKRGEEVPGPLLAIQEASGEAMRELRATLEVLRDDGPPGSGLDRLPELVERSRATGLPATVVVDGERRPLSADVDRTAYRIVQEALTNAARHAGPAVASVRITYGAEELTVQIDDDGGAAPGAEPVPGVGLSGMRERVTALGGRLRAGPRSEGGFRVRAELPVDGPA</sequence>
<evidence type="ECO:0000256" key="5">
    <source>
        <dbReference type="ARBA" id="ARBA00022741"/>
    </source>
</evidence>
<dbReference type="SUPFAM" id="SSF55874">
    <property type="entry name" value="ATPase domain of HSP90 chaperone/DNA topoisomerase II/histidine kinase"/>
    <property type="match status" value="1"/>
</dbReference>
<evidence type="ECO:0000256" key="2">
    <source>
        <dbReference type="ARBA" id="ARBA00012438"/>
    </source>
</evidence>
<evidence type="ECO:0000256" key="1">
    <source>
        <dbReference type="ARBA" id="ARBA00000085"/>
    </source>
</evidence>
<evidence type="ECO:0000256" key="6">
    <source>
        <dbReference type="ARBA" id="ARBA00022777"/>
    </source>
</evidence>
<feature type="transmembrane region" description="Helical" evidence="10">
    <location>
        <begin position="157"/>
        <end position="175"/>
    </location>
</feature>
<keyword evidence="9" id="KW-0175">Coiled coil</keyword>
<organism evidence="12 13">
    <name type="scientific">Streptosporangium vulgare</name>
    <dbReference type="NCBI Taxonomy" id="46190"/>
    <lineage>
        <taxon>Bacteria</taxon>
        <taxon>Bacillati</taxon>
        <taxon>Actinomycetota</taxon>
        <taxon>Actinomycetes</taxon>
        <taxon>Streptosporangiales</taxon>
        <taxon>Streptosporangiaceae</taxon>
        <taxon>Streptosporangium</taxon>
    </lineage>
</organism>
<keyword evidence="3" id="KW-0597">Phosphoprotein</keyword>
<feature type="transmembrane region" description="Helical" evidence="10">
    <location>
        <begin position="82"/>
        <end position="99"/>
    </location>
</feature>
<keyword evidence="10" id="KW-0812">Transmembrane</keyword>
<evidence type="ECO:0000256" key="8">
    <source>
        <dbReference type="ARBA" id="ARBA00023012"/>
    </source>
</evidence>
<comment type="catalytic activity">
    <reaction evidence="1">
        <text>ATP + protein L-histidine = ADP + protein N-phospho-L-histidine.</text>
        <dbReference type="EC" id="2.7.13.3"/>
    </reaction>
</comment>
<dbReference type="Gene3D" id="1.20.5.1930">
    <property type="match status" value="1"/>
</dbReference>
<dbReference type="PROSITE" id="PS50109">
    <property type="entry name" value="HIS_KIN"/>
    <property type="match status" value="1"/>
</dbReference>
<keyword evidence="4" id="KW-0808">Transferase</keyword>
<keyword evidence="13" id="KW-1185">Reference proteome</keyword>
<dbReference type="InterPro" id="IPR003594">
    <property type="entry name" value="HATPase_dom"/>
</dbReference>
<evidence type="ECO:0000256" key="10">
    <source>
        <dbReference type="SAM" id="Phobius"/>
    </source>
</evidence>
<keyword evidence="10" id="KW-0472">Membrane</keyword>
<dbReference type="InterPro" id="IPR005467">
    <property type="entry name" value="His_kinase_dom"/>
</dbReference>
<dbReference type="CDD" id="cd16917">
    <property type="entry name" value="HATPase_UhpB-NarQ-NarX-like"/>
    <property type="match status" value="1"/>
</dbReference>
<keyword evidence="8" id="KW-0902">Two-component regulatory system</keyword>
<dbReference type="GO" id="GO:0016301">
    <property type="term" value="F:kinase activity"/>
    <property type="evidence" value="ECO:0007669"/>
    <property type="project" value="UniProtKB-KW"/>
</dbReference>
<dbReference type="EMBL" id="JBHMBS010000025">
    <property type="protein sequence ID" value="MFB9680722.1"/>
    <property type="molecule type" value="Genomic_DNA"/>
</dbReference>
<dbReference type="Pfam" id="PF02518">
    <property type="entry name" value="HATPase_c"/>
    <property type="match status" value="1"/>
</dbReference>
<keyword evidence="10" id="KW-1133">Transmembrane helix</keyword>
<dbReference type="Proteomes" id="UP001589610">
    <property type="component" value="Unassembled WGS sequence"/>
</dbReference>
<accession>A0ABV5TNL3</accession>
<evidence type="ECO:0000256" key="7">
    <source>
        <dbReference type="ARBA" id="ARBA00022840"/>
    </source>
</evidence>
<dbReference type="InterPro" id="IPR055558">
    <property type="entry name" value="DUF7134"/>
</dbReference>
<comment type="caution">
    <text evidence="12">The sequence shown here is derived from an EMBL/GenBank/DDBJ whole genome shotgun (WGS) entry which is preliminary data.</text>
</comment>
<keyword evidence="7" id="KW-0067">ATP-binding</keyword>
<dbReference type="InterPro" id="IPR050482">
    <property type="entry name" value="Sensor_HK_TwoCompSys"/>
</dbReference>
<dbReference type="InterPro" id="IPR036890">
    <property type="entry name" value="HATPase_C_sf"/>
</dbReference>
<evidence type="ECO:0000259" key="11">
    <source>
        <dbReference type="PROSITE" id="PS50109"/>
    </source>
</evidence>
<feature type="coiled-coil region" evidence="9">
    <location>
        <begin position="183"/>
        <end position="210"/>
    </location>
</feature>
<keyword evidence="6 12" id="KW-0418">Kinase</keyword>
<keyword evidence="5" id="KW-0547">Nucleotide-binding</keyword>
<dbReference type="EC" id="2.7.13.3" evidence="2"/>
<evidence type="ECO:0000256" key="9">
    <source>
        <dbReference type="SAM" id="Coils"/>
    </source>
</evidence>
<evidence type="ECO:0000256" key="4">
    <source>
        <dbReference type="ARBA" id="ARBA00022679"/>
    </source>
</evidence>
<dbReference type="Pfam" id="PF23539">
    <property type="entry name" value="DUF7134"/>
    <property type="match status" value="1"/>
</dbReference>
<gene>
    <name evidence="12" type="ORF">ACFFRH_35060</name>
</gene>
<protein>
    <recommendedName>
        <fullName evidence="2">histidine kinase</fullName>
        <ecNumber evidence="2">2.7.13.3</ecNumber>
    </recommendedName>
</protein>
<evidence type="ECO:0000256" key="3">
    <source>
        <dbReference type="ARBA" id="ARBA00022553"/>
    </source>
</evidence>
<evidence type="ECO:0000313" key="12">
    <source>
        <dbReference type="EMBL" id="MFB9680722.1"/>
    </source>
</evidence>
<dbReference type="Pfam" id="PF07730">
    <property type="entry name" value="HisKA_3"/>
    <property type="match status" value="1"/>
</dbReference>
<dbReference type="PANTHER" id="PTHR24421">
    <property type="entry name" value="NITRATE/NITRITE SENSOR PROTEIN NARX-RELATED"/>
    <property type="match status" value="1"/>
</dbReference>
<name>A0ABV5TNL3_9ACTN</name>
<proteinExistence type="predicted"/>
<dbReference type="PANTHER" id="PTHR24421:SF10">
    <property type="entry name" value="NITRATE_NITRITE SENSOR PROTEIN NARQ"/>
    <property type="match status" value="1"/>
</dbReference>
<dbReference type="InterPro" id="IPR011712">
    <property type="entry name" value="Sig_transdc_His_kin_sub3_dim/P"/>
</dbReference>
<feature type="domain" description="Histidine kinase" evidence="11">
    <location>
        <begin position="318"/>
        <end position="403"/>
    </location>
</feature>
<dbReference type="Gene3D" id="3.30.565.10">
    <property type="entry name" value="Histidine kinase-like ATPase, C-terminal domain"/>
    <property type="match status" value="1"/>
</dbReference>
<reference evidence="12 13" key="1">
    <citation type="submission" date="2024-09" db="EMBL/GenBank/DDBJ databases">
        <authorList>
            <person name="Sun Q."/>
            <person name="Mori K."/>
        </authorList>
    </citation>
    <scope>NUCLEOTIDE SEQUENCE [LARGE SCALE GENOMIC DNA]</scope>
    <source>
        <strain evidence="12 13">JCM 3028</strain>
    </source>
</reference>
<evidence type="ECO:0000313" key="13">
    <source>
        <dbReference type="Proteomes" id="UP001589610"/>
    </source>
</evidence>
<dbReference type="RefSeq" id="WP_386161709.1">
    <property type="nucleotide sequence ID" value="NZ_JBHMBS010000025.1"/>
</dbReference>